<feature type="region of interest" description="Disordered" evidence="1">
    <location>
        <begin position="79"/>
        <end position="136"/>
    </location>
</feature>
<evidence type="ECO:0000256" key="1">
    <source>
        <dbReference type="SAM" id="MobiDB-lite"/>
    </source>
</evidence>
<feature type="compositionally biased region" description="Basic and acidic residues" evidence="1">
    <location>
        <begin position="109"/>
        <end position="121"/>
    </location>
</feature>
<evidence type="ECO:0000313" key="2">
    <source>
        <dbReference type="EMBL" id="KAL0129240.1"/>
    </source>
</evidence>
<organism evidence="2 3">
    <name type="scientific">Cardiocondyla obscurior</name>
    <dbReference type="NCBI Taxonomy" id="286306"/>
    <lineage>
        <taxon>Eukaryota</taxon>
        <taxon>Metazoa</taxon>
        <taxon>Ecdysozoa</taxon>
        <taxon>Arthropoda</taxon>
        <taxon>Hexapoda</taxon>
        <taxon>Insecta</taxon>
        <taxon>Pterygota</taxon>
        <taxon>Neoptera</taxon>
        <taxon>Endopterygota</taxon>
        <taxon>Hymenoptera</taxon>
        <taxon>Apocrita</taxon>
        <taxon>Aculeata</taxon>
        <taxon>Formicoidea</taxon>
        <taxon>Formicidae</taxon>
        <taxon>Myrmicinae</taxon>
        <taxon>Cardiocondyla</taxon>
    </lineage>
</organism>
<dbReference type="AlphaFoldDB" id="A0AAW2GPR2"/>
<keyword evidence="3" id="KW-1185">Reference proteome</keyword>
<evidence type="ECO:0000313" key="3">
    <source>
        <dbReference type="Proteomes" id="UP001430953"/>
    </source>
</evidence>
<sequence>MPNASAIFHAACISIEHIRARLFINYFFAKFLFFFRTSLGLPFCPTYVSVVITANANDINEQLRMEPRSSFISLLTPQSSSQFSDRDSRLDTESARFSSKCKRNTPFGKDGENEKQKERKKERMRKRKRERKEEVCSKKNNLLTKLHSRFFQRLTLHNWRFPYNWIPSGAIASNSTDALYRRRGTARPAIANSESNFVAQIVRYSLA</sequence>
<comment type="caution">
    <text evidence="2">The sequence shown here is derived from an EMBL/GenBank/DDBJ whole genome shotgun (WGS) entry which is preliminary data.</text>
</comment>
<dbReference type="Proteomes" id="UP001430953">
    <property type="component" value="Unassembled WGS sequence"/>
</dbReference>
<name>A0AAW2GPR2_9HYME</name>
<protein>
    <submittedName>
        <fullName evidence="2">Uncharacterized protein</fullName>
    </submittedName>
</protein>
<dbReference type="EMBL" id="JADYXP020000003">
    <property type="protein sequence ID" value="KAL0129240.1"/>
    <property type="molecule type" value="Genomic_DNA"/>
</dbReference>
<proteinExistence type="predicted"/>
<reference evidence="2 3" key="1">
    <citation type="submission" date="2023-03" db="EMBL/GenBank/DDBJ databases">
        <title>High recombination rates correlate with genetic variation in Cardiocondyla obscurior ants.</title>
        <authorList>
            <person name="Errbii M."/>
        </authorList>
    </citation>
    <scope>NUCLEOTIDE SEQUENCE [LARGE SCALE GENOMIC DNA]</scope>
    <source>
        <strain evidence="2">Alpha-2009</strain>
        <tissue evidence="2">Whole body</tissue>
    </source>
</reference>
<feature type="compositionally biased region" description="Basic and acidic residues" evidence="1">
    <location>
        <begin position="84"/>
        <end position="94"/>
    </location>
</feature>
<gene>
    <name evidence="2" type="ORF">PUN28_004142</name>
</gene>
<accession>A0AAW2GPR2</accession>